<dbReference type="AlphaFoldDB" id="A0A1G2Q1P6"/>
<gene>
    <name evidence="2" type="ORF">A2226_01590</name>
</gene>
<dbReference type="Proteomes" id="UP000178936">
    <property type="component" value="Unassembled WGS sequence"/>
</dbReference>
<comment type="caution">
    <text evidence="2">The sequence shown here is derived from an EMBL/GenBank/DDBJ whole genome shotgun (WGS) entry which is preliminary data.</text>
</comment>
<feature type="transmembrane region" description="Helical" evidence="1">
    <location>
        <begin position="12"/>
        <end position="33"/>
    </location>
</feature>
<evidence type="ECO:0000256" key="1">
    <source>
        <dbReference type="SAM" id="Phobius"/>
    </source>
</evidence>
<dbReference type="EMBL" id="MHTB01000046">
    <property type="protein sequence ID" value="OHA54484.1"/>
    <property type="molecule type" value="Genomic_DNA"/>
</dbReference>
<reference evidence="2 3" key="1">
    <citation type="journal article" date="2016" name="Nat. Commun.">
        <title>Thousands of microbial genomes shed light on interconnected biogeochemical processes in an aquifer system.</title>
        <authorList>
            <person name="Anantharaman K."/>
            <person name="Brown C.T."/>
            <person name="Hug L.A."/>
            <person name="Sharon I."/>
            <person name="Castelle C.J."/>
            <person name="Probst A.J."/>
            <person name="Thomas B.C."/>
            <person name="Singh A."/>
            <person name="Wilkins M.J."/>
            <person name="Karaoz U."/>
            <person name="Brodie E.L."/>
            <person name="Williams K.H."/>
            <person name="Hubbard S.S."/>
            <person name="Banfield J.F."/>
        </authorList>
    </citation>
    <scope>NUCLEOTIDE SEQUENCE [LARGE SCALE GENOMIC DNA]</scope>
</reference>
<keyword evidence="1" id="KW-0472">Membrane</keyword>
<accession>A0A1G2Q1P6</accession>
<name>A0A1G2Q1P6_9BACT</name>
<evidence type="ECO:0000313" key="2">
    <source>
        <dbReference type="EMBL" id="OHA54484.1"/>
    </source>
</evidence>
<organism evidence="2 3">
    <name type="scientific">Candidatus Veblenbacteria bacterium RIFOXYA2_FULL_43_9</name>
    <dbReference type="NCBI Taxonomy" id="1802425"/>
    <lineage>
        <taxon>Bacteria</taxon>
        <taxon>Candidatus Vebleniibacteriota</taxon>
    </lineage>
</organism>
<protein>
    <submittedName>
        <fullName evidence="2">Uncharacterized protein</fullName>
    </submittedName>
</protein>
<keyword evidence="1" id="KW-0812">Transmembrane</keyword>
<keyword evidence="1" id="KW-1133">Transmembrane helix</keyword>
<sequence length="96" mass="10828">MLETSKDILNISLAVSVFGLAFLIGWMLVYFLLIIRRVVKILQGVEQAMNKIGDFVDLAREKLDHSASYLSILATGARDLVNYLITKRQAKSSRKK</sequence>
<evidence type="ECO:0000313" key="3">
    <source>
        <dbReference type="Proteomes" id="UP000178936"/>
    </source>
</evidence>
<proteinExistence type="predicted"/>